<protein>
    <submittedName>
        <fullName evidence="2">Uncharacterized protein</fullName>
    </submittedName>
</protein>
<dbReference type="Proteomes" id="UP000438429">
    <property type="component" value="Unassembled WGS sequence"/>
</dbReference>
<name>A0A6A4T0Q3_SCOMX</name>
<feature type="region of interest" description="Disordered" evidence="1">
    <location>
        <begin position="55"/>
        <end position="74"/>
    </location>
</feature>
<feature type="compositionally biased region" description="Polar residues" evidence="1">
    <location>
        <begin position="55"/>
        <end position="67"/>
    </location>
</feature>
<evidence type="ECO:0000313" key="2">
    <source>
        <dbReference type="EMBL" id="KAF0037888.1"/>
    </source>
</evidence>
<feature type="compositionally biased region" description="Basic and acidic residues" evidence="1">
    <location>
        <begin position="23"/>
        <end position="38"/>
    </location>
</feature>
<dbReference type="EMBL" id="VEVO01000009">
    <property type="protein sequence ID" value="KAF0037888.1"/>
    <property type="molecule type" value="Genomic_DNA"/>
</dbReference>
<accession>A0A6A4T0Q3</accession>
<gene>
    <name evidence="2" type="ORF">F2P81_010762</name>
</gene>
<proteinExistence type="predicted"/>
<reference evidence="2 3" key="1">
    <citation type="submission" date="2019-06" db="EMBL/GenBank/DDBJ databases">
        <title>Draft genomes of female and male turbot (Scophthalmus maximus).</title>
        <authorList>
            <person name="Xu H."/>
            <person name="Xu X.-W."/>
            <person name="Shao C."/>
            <person name="Chen S."/>
        </authorList>
    </citation>
    <scope>NUCLEOTIDE SEQUENCE [LARGE SCALE GENOMIC DNA]</scope>
    <source>
        <strain evidence="2">Ysfricsl-2016a</strain>
        <tissue evidence="2">Blood</tissue>
    </source>
</reference>
<evidence type="ECO:0000256" key="1">
    <source>
        <dbReference type="SAM" id="MobiDB-lite"/>
    </source>
</evidence>
<dbReference type="AlphaFoldDB" id="A0A6A4T0Q3"/>
<comment type="caution">
    <text evidence="2">The sequence shown here is derived from an EMBL/GenBank/DDBJ whole genome shotgun (WGS) entry which is preliminary data.</text>
</comment>
<sequence>MSNQYAHGMSPGYNRGRSAFPGKETKKATTPKSTKDMMGKMNLGRSMENLLAAAQLSQKPEQATTPKSTEDMMGKRKLGSSMENLLAAVQLSQKPGRNNLH</sequence>
<evidence type="ECO:0000313" key="3">
    <source>
        <dbReference type="Proteomes" id="UP000438429"/>
    </source>
</evidence>
<feature type="region of interest" description="Disordered" evidence="1">
    <location>
        <begin position="1"/>
        <end position="39"/>
    </location>
</feature>
<organism evidence="2 3">
    <name type="scientific">Scophthalmus maximus</name>
    <name type="common">Turbot</name>
    <name type="synonym">Psetta maxima</name>
    <dbReference type="NCBI Taxonomy" id="52904"/>
    <lineage>
        <taxon>Eukaryota</taxon>
        <taxon>Metazoa</taxon>
        <taxon>Chordata</taxon>
        <taxon>Craniata</taxon>
        <taxon>Vertebrata</taxon>
        <taxon>Euteleostomi</taxon>
        <taxon>Actinopterygii</taxon>
        <taxon>Neopterygii</taxon>
        <taxon>Teleostei</taxon>
        <taxon>Neoteleostei</taxon>
        <taxon>Acanthomorphata</taxon>
        <taxon>Carangaria</taxon>
        <taxon>Pleuronectiformes</taxon>
        <taxon>Pleuronectoidei</taxon>
        <taxon>Scophthalmidae</taxon>
        <taxon>Scophthalmus</taxon>
    </lineage>
</organism>